<keyword evidence="4" id="KW-1185">Reference proteome</keyword>
<protein>
    <recommendedName>
        <fullName evidence="5">DUF4190 domain-containing protein</fullName>
    </recommendedName>
</protein>
<dbReference type="STRING" id="380244.SAMN05216298_4266"/>
<accession>A0A1G9KVT8</accession>
<feature type="compositionally biased region" description="Low complexity" evidence="1">
    <location>
        <begin position="19"/>
        <end position="54"/>
    </location>
</feature>
<dbReference type="RefSeq" id="WP_218126736.1">
    <property type="nucleotide sequence ID" value="NZ_FNGF01000006.1"/>
</dbReference>
<feature type="transmembrane region" description="Helical" evidence="2">
    <location>
        <begin position="133"/>
        <end position="159"/>
    </location>
</feature>
<organism evidence="3 4">
    <name type="scientific">Glycomyces sambucus</name>
    <dbReference type="NCBI Taxonomy" id="380244"/>
    <lineage>
        <taxon>Bacteria</taxon>
        <taxon>Bacillati</taxon>
        <taxon>Actinomycetota</taxon>
        <taxon>Actinomycetes</taxon>
        <taxon>Glycomycetales</taxon>
        <taxon>Glycomycetaceae</taxon>
        <taxon>Glycomyces</taxon>
    </lineage>
</organism>
<reference evidence="4" key="1">
    <citation type="submission" date="2016-10" db="EMBL/GenBank/DDBJ databases">
        <authorList>
            <person name="Varghese N."/>
            <person name="Submissions S."/>
        </authorList>
    </citation>
    <scope>NUCLEOTIDE SEQUENCE [LARGE SCALE GENOMIC DNA]</scope>
    <source>
        <strain evidence="4">CGMCC 4.3147</strain>
    </source>
</reference>
<keyword evidence="2" id="KW-0472">Membrane</keyword>
<gene>
    <name evidence="3" type="ORF">SAMN05216298_4266</name>
</gene>
<dbReference type="Proteomes" id="UP000198662">
    <property type="component" value="Unassembled WGS sequence"/>
</dbReference>
<keyword evidence="2" id="KW-0812">Transmembrane</keyword>
<evidence type="ECO:0008006" key="5">
    <source>
        <dbReference type="Google" id="ProtNLM"/>
    </source>
</evidence>
<feature type="transmembrane region" description="Helical" evidence="2">
    <location>
        <begin position="80"/>
        <end position="98"/>
    </location>
</feature>
<feature type="region of interest" description="Disordered" evidence="1">
    <location>
        <begin position="1"/>
        <end position="55"/>
    </location>
</feature>
<evidence type="ECO:0000256" key="1">
    <source>
        <dbReference type="SAM" id="MobiDB-lite"/>
    </source>
</evidence>
<dbReference type="EMBL" id="FNGF01000006">
    <property type="protein sequence ID" value="SDL53587.1"/>
    <property type="molecule type" value="Genomic_DNA"/>
</dbReference>
<dbReference type="AlphaFoldDB" id="A0A1G9KVT8"/>
<keyword evidence="2" id="KW-1133">Transmembrane helix</keyword>
<proteinExistence type="predicted"/>
<evidence type="ECO:0000313" key="3">
    <source>
        <dbReference type="EMBL" id="SDL53587.1"/>
    </source>
</evidence>
<evidence type="ECO:0000313" key="4">
    <source>
        <dbReference type="Proteomes" id="UP000198662"/>
    </source>
</evidence>
<name>A0A1G9KVT8_9ACTN</name>
<evidence type="ECO:0000256" key="2">
    <source>
        <dbReference type="SAM" id="Phobius"/>
    </source>
</evidence>
<sequence>MTYPPTPDQSGQGGFQYDPYGSQPGSQPQQPGYSPQPQQPGYSQPQQPGYGAAPQLPPAAPGYPPAYGAPGYGPPQPKNGMGTTSLVLGIIGLVTAWIPGVACFGWIMCILAVIFGGIGISNANKGLATNKNVAVTGLVLGIAAFALGIIITLAVWGSIFSMGTASTF</sequence>